<accession>A0AAE0YX41</accession>
<proteinExistence type="predicted"/>
<gene>
    <name evidence="1" type="ORF">RRG08_019555</name>
</gene>
<evidence type="ECO:0000313" key="1">
    <source>
        <dbReference type="EMBL" id="KAK3758647.1"/>
    </source>
</evidence>
<keyword evidence="2" id="KW-1185">Reference proteome</keyword>
<evidence type="ECO:0000313" key="2">
    <source>
        <dbReference type="Proteomes" id="UP001283361"/>
    </source>
</evidence>
<comment type="caution">
    <text evidence="1">The sequence shown here is derived from an EMBL/GenBank/DDBJ whole genome shotgun (WGS) entry which is preliminary data.</text>
</comment>
<name>A0AAE0YX41_9GAST</name>
<reference evidence="1" key="1">
    <citation type="journal article" date="2023" name="G3 (Bethesda)">
        <title>A reference genome for the long-term kleptoplast-retaining sea slug Elysia crispata morphotype clarki.</title>
        <authorList>
            <person name="Eastman K.E."/>
            <person name="Pendleton A.L."/>
            <person name="Shaikh M.A."/>
            <person name="Suttiyut T."/>
            <person name="Ogas R."/>
            <person name="Tomko P."/>
            <person name="Gavelis G."/>
            <person name="Widhalm J.R."/>
            <person name="Wisecaver J.H."/>
        </authorList>
    </citation>
    <scope>NUCLEOTIDE SEQUENCE</scope>
    <source>
        <strain evidence="1">ECLA1</strain>
    </source>
</reference>
<sequence>MGRTDAQCLGGTAENERLLIAPRGLAGTCMICHRECHWKPSPLGLGSTLHVRLWEFTAEFPELYGDHCPVYANSVT</sequence>
<dbReference type="EMBL" id="JAWDGP010005256">
    <property type="protein sequence ID" value="KAK3758647.1"/>
    <property type="molecule type" value="Genomic_DNA"/>
</dbReference>
<dbReference type="Proteomes" id="UP001283361">
    <property type="component" value="Unassembled WGS sequence"/>
</dbReference>
<protein>
    <submittedName>
        <fullName evidence="1">Uncharacterized protein</fullName>
    </submittedName>
</protein>
<organism evidence="1 2">
    <name type="scientific">Elysia crispata</name>
    <name type="common">lettuce slug</name>
    <dbReference type="NCBI Taxonomy" id="231223"/>
    <lineage>
        <taxon>Eukaryota</taxon>
        <taxon>Metazoa</taxon>
        <taxon>Spiralia</taxon>
        <taxon>Lophotrochozoa</taxon>
        <taxon>Mollusca</taxon>
        <taxon>Gastropoda</taxon>
        <taxon>Heterobranchia</taxon>
        <taxon>Euthyneura</taxon>
        <taxon>Panpulmonata</taxon>
        <taxon>Sacoglossa</taxon>
        <taxon>Placobranchoidea</taxon>
        <taxon>Plakobranchidae</taxon>
        <taxon>Elysia</taxon>
    </lineage>
</organism>
<dbReference type="AlphaFoldDB" id="A0AAE0YX41"/>